<dbReference type="SUPFAM" id="SSF159709">
    <property type="entry name" value="PhnH-like"/>
    <property type="match status" value="1"/>
</dbReference>
<protein>
    <submittedName>
        <fullName evidence="1">Phosphonate C-P lyase system protein PhnH</fullName>
    </submittedName>
</protein>
<reference evidence="1 2" key="1">
    <citation type="submission" date="2021-03" db="EMBL/GenBank/DDBJ databases">
        <title>Tianweitania aestuarii sp. nov., isolated from a tidal flat.</title>
        <authorList>
            <person name="Park S."/>
            <person name="Yoon J.-H."/>
        </authorList>
    </citation>
    <scope>NUCLEOTIDE SEQUENCE [LARGE SCALE GENOMIC DNA]</scope>
    <source>
        <strain evidence="1 2">BSSL-BM11</strain>
    </source>
</reference>
<gene>
    <name evidence="1" type="primary">phnH</name>
    <name evidence="1" type="ORF">JYU29_02440</name>
</gene>
<evidence type="ECO:0000313" key="2">
    <source>
        <dbReference type="Proteomes" id="UP001297272"/>
    </source>
</evidence>
<keyword evidence="1" id="KW-0456">Lyase</keyword>
<sequence length="201" mass="20953">MTAQVSTQIYEGGFSDPVFGSQTVFRAVMDAMANPGRVIDLGQLTQAPAPLEPAAGAVLAALADYDTPLCFEAQNNADAAAWLTFHTGAPVTADRANAAFAVLVSRSAVGTWSDFAIGTSSFPDRSTTLLLPVEDLRSGKRLTLNGPGIEHAADIAPAGLPEGFASAMGENAKLFPLGFDLLLVCGSELIALPRTTRIMEN</sequence>
<dbReference type="Proteomes" id="UP001297272">
    <property type="component" value="Unassembled WGS sequence"/>
</dbReference>
<accession>A0ABS5RR64</accession>
<name>A0ABS5RR64_9HYPH</name>
<evidence type="ECO:0000313" key="1">
    <source>
        <dbReference type="EMBL" id="MBS9719541.1"/>
    </source>
</evidence>
<dbReference type="RefSeq" id="WP_213983167.1">
    <property type="nucleotide sequence ID" value="NZ_JAFMNX010000001.1"/>
</dbReference>
<dbReference type="EMBL" id="JAFMNX010000001">
    <property type="protein sequence ID" value="MBS9719541.1"/>
    <property type="molecule type" value="Genomic_DNA"/>
</dbReference>
<organism evidence="1 2">
    <name type="scientific">Tianweitania aestuarii</name>
    <dbReference type="NCBI Taxonomy" id="2814886"/>
    <lineage>
        <taxon>Bacteria</taxon>
        <taxon>Pseudomonadati</taxon>
        <taxon>Pseudomonadota</taxon>
        <taxon>Alphaproteobacteria</taxon>
        <taxon>Hyphomicrobiales</taxon>
        <taxon>Phyllobacteriaceae</taxon>
        <taxon>Tianweitania</taxon>
    </lineage>
</organism>
<dbReference type="GO" id="GO:0016829">
    <property type="term" value="F:lyase activity"/>
    <property type="evidence" value="ECO:0007669"/>
    <property type="project" value="UniProtKB-KW"/>
</dbReference>
<dbReference type="PIRSF" id="PIRSF020680">
    <property type="entry name" value="PhnH"/>
    <property type="match status" value="1"/>
</dbReference>
<dbReference type="InterPro" id="IPR038058">
    <property type="entry name" value="PhnH-like_sp"/>
</dbReference>
<dbReference type="NCBIfam" id="TIGR03292">
    <property type="entry name" value="PhnH_redo"/>
    <property type="match status" value="1"/>
</dbReference>
<proteinExistence type="predicted"/>
<dbReference type="Gene3D" id="3.40.50.11310">
    <property type="entry name" value="Bacterial phosphonate metabolism protein PhnH"/>
    <property type="match status" value="1"/>
</dbReference>
<dbReference type="InterPro" id="IPR008772">
    <property type="entry name" value="Phosphonate_metab_PhnH"/>
</dbReference>
<dbReference type="Pfam" id="PF05845">
    <property type="entry name" value="PhnH"/>
    <property type="match status" value="1"/>
</dbReference>
<keyword evidence="2" id="KW-1185">Reference proteome</keyword>
<comment type="caution">
    <text evidence="1">The sequence shown here is derived from an EMBL/GenBank/DDBJ whole genome shotgun (WGS) entry which is preliminary data.</text>
</comment>